<keyword evidence="2" id="KW-1185">Reference proteome</keyword>
<organism evidence="1 2">
    <name type="scientific">Planctopirus hydrillae</name>
    <dbReference type="NCBI Taxonomy" id="1841610"/>
    <lineage>
        <taxon>Bacteria</taxon>
        <taxon>Pseudomonadati</taxon>
        <taxon>Planctomycetota</taxon>
        <taxon>Planctomycetia</taxon>
        <taxon>Planctomycetales</taxon>
        <taxon>Planctomycetaceae</taxon>
        <taxon>Planctopirus</taxon>
    </lineage>
</organism>
<evidence type="ECO:0000313" key="2">
    <source>
        <dbReference type="Proteomes" id="UP000094828"/>
    </source>
</evidence>
<dbReference type="Proteomes" id="UP000094828">
    <property type="component" value="Unassembled WGS sequence"/>
</dbReference>
<dbReference type="EMBL" id="LYDR01000063">
    <property type="protein sequence ID" value="ODA32704.1"/>
    <property type="molecule type" value="Genomic_DNA"/>
</dbReference>
<evidence type="ECO:0000313" key="1">
    <source>
        <dbReference type="EMBL" id="ODA32704.1"/>
    </source>
</evidence>
<dbReference type="AlphaFoldDB" id="A0A1C3EHJ2"/>
<protein>
    <submittedName>
        <fullName evidence="1">Uncharacterized protein</fullName>
    </submittedName>
</protein>
<proteinExistence type="predicted"/>
<accession>A0A1C3EHJ2</accession>
<reference evidence="1 2" key="1">
    <citation type="submission" date="2016-05" db="EMBL/GenBank/DDBJ databases">
        <title>Genomic and physiological characterization of Planctopirus sp. isolated from fresh water lake.</title>
        <authorList>
            <person name="Subhash Y."/>
            <person name="Ramana C."/>
        </authorList>
    </citation>
    <scope>NUCLEOTIDE SEQUENCE [LARGE SCALE GENOMIC DNA]</scope>
    <source>
        <strain evidence="1 2">JC280</strain>
    </source>
</reference>
<comment type="caution">
    <text evidence="1">The sequence shown here is derived from an EMBL/GenBank/DDBJ whole genome shotgun (WGS) entry which is preliminary data.</text>
</comment>
<gene>
    <name evidence="1" type="ORF">A6X21_20370</name>
</gene>
<name>A0A1C3EHJ2_9PLAN</name>
<sequence length="110" mass="12412">MGKRPEISGKLIKSQWSWELEPILHADRVKKLLTKPARNAQYVVNKESCLEAHALKSHNFVTQLATDCRWVLTMSHPAQLQNIGLSSRCASTGPAGMMLVRLPSWSDRME</sequence>